<protein>
    <submittedName>
        <fullName evidence="3">Uncharacterized protein</fullName>
    </submittedName>
</protein>
<dbReference type="InParanoid" id="A0A1E7FFG9"/>
<dbReference type="AlphaFoldDB" id="A0A1E7FFG9"/>
<feature type="region of interest" description="Disordered" evidence="1">
    <location>
        <begin position="95"/>
        <end position="124"/>
    </location>
</feature>
<evidence type="ECO:0000256" key="1">
    <source>
        <dbReference type="SAM" id="MobiDB-lite"/>
    </source>
</evidence>
<dbReference type="EMBL" id="KV784358">
    <property type="protein sequence ID" value="OEU16922.1"/>
    <property type="molecule type" value="Genomic_DNA"/>
</dbReference>
<feature type="transmembrane region" description="Helical" evidence="2">
    <location>
        <begin position="216"/>
        <end position="235"/>
    </location>
</feature>
<name>A0A1E7FFG9_9STRA</name>
<organism evidence="3 4">
    <name type="scientific">Fragilariopsis cylindrus CCMP1102</name>
    <dbReference type="NCBI Taxonomy" id="635003"/>
    <lineage>
        <taxon>Eukaryota</taxon>
        <taxon>Sar</taxon>
        <taxon>Stramenopiles</taxon>
        <taxon>Ochrophyta</taxon>
        <taxon>Bacillariophyta</taxon>
        <taxon>Bacillariophyceae</taxon>
        <taxon>Bacillariophycidae</taxon>
        <taxon>Bacillariales</taxon>
        <taxon>Bacillariaceae</taxon>
        <taxon>Fragilariopsis</taxon>
    </lineage>
</organism>
<reference evidence="3 4" key="1">
    <citation type="submission" date="2016-09" db="EMBL/GenBank/DDBJ databases">
        <title>Extensive genetic diversity and differential bi-allelic expression allows diatom success in the polar Southern Ocean.</title>
        <authorList>
            <consortium name="DOE Joint Genome Institute"/>
            <person name="Mock T."/>
            <person name="Otillar R.P."/>
            <person name="Strauss J."/>
            <person name="Dupont C."/>
            <person name="Frickenhaus S."/>
            <person name="Maumus F."/>
            <person name="Mcmullan M."/>
            <person name="Sanges R."/>
            <person name="Schmutz J."/>
            <person name="Toseland A."/>
            <person name="Valas R."/>
            <person name="Veluchamy A."/>
            <person name="Ward B.J."/>
            <person name="Allen A."/>
            <person name="Barry K."/>
            <person name="Falciatore A."/>
            <person name="Ferrante M."/>
            <person name="Fortunato A.E."/>
            <person name="Gloeckner G."/>
            <person name="Gruber A."/>
            <person name="Hipkin R."/>
            <person name="Janech M."/>
            <person name="Kroth P."/>
            <person name="Leese F."/>
            <person name="Lindquist E."/>
            <person name="Lyon B.R."/>
            <person name="Martin J."/>
            <person name="Mayer C."/>
            <person name="Parker M."/>
            <person name="Quesneville H."/>
            <person name="Raymond J."/>
            <person name="Uhlig C."/>
            <person name="Valentin K.U."/>
            <person name="Worden A.Z."/>
            <person name="Armbrust E.V."/>
            <person name="Bowler C."/>
            <person name="Green B."/>
            <person name="Moulton V."/>
            <person name="Van Oosterhout C."/>
            <person name="Grigoriev I."/>
        </authorList>
    </citation>
    <scope>NUCLEOTIDE SEQUENCE [LARGE SCALE GENOMIC DNA]</scope>
    <source>
        <strain evidence="3 4">CCMP1102</strain>
    </source>
</reference>
<sequence length="301" mass="35012">MKRPRESQQNRNDEDLFSGWVTPFRQWNSCCSDRHRRQCHRSHRERIVGSCLITTLMVQVVVGLLLLLAIIPAINASSEVDTMFTMNNKFEYNNHQQQQNNIRERRKQQQQQEQEHQRFLEDEEPKISPKAAADDFTLDLLSSSSSDVECKSMGKCERCTFSEQKTYDSCKDTGRWEKFECTMAEALETSESEDESPVFGIELRSCKYTEFDEGFAMFRLEIFCFLIGALAIISVKKQKRLSTSLFDQRKREATSTVANGNRSFSVSENDDEIEFTPMTNQQKEMVSLMEINNNNDHMEII</sequence>
<keyword evidence="2" id="KW-0812">Transmembrane</keyword>
<gene>
    <name evidence="3" type="ORF">FRACYDRAFT_261428</name>
</gene>
<dbReference type="OrthoDB" id="48166at2759"/>
<proteinExistence type="predicted"/>
<accession>A0A1E7FFG9</accession>
<keyword evidence="2" id="KW-1133">Transmembrane helix</keyword>
<evidence type="ECO:0000313" key="4">
    <source>
        <dbReference type="Proteomes" id="UP000095751"/>
    </source>
</evidence>
<feature type="transmembrane region" description="Helical" evidence="2">
    <location>
        <begin position="47"/>
        <end position="74"/>
    </location>
</feature>
<evidence type="ECO:0000256" key="2">
    <source>
        <dbReference type="SAM" id="Phobius"/>
    </source>
</evidence>
<dbReference type="Proteomes" id="UP000095751">
    <property type="component" value="Unassembled WGS sequence"/>
</dbReference>
<keyword evidence="4" id="KW-1185">Reference proteome</keyword>
<dbReference type="KEGG" id="fcy:FRACYDRAFT_261428"/>
<evidence type="ECO:0000313" key="3">
    <source>
        <dbReference type="EMBL" id="OEU16922.1"/>
    </source>
</evidence>
<keyword evidence="2" id="KW-0472">Membrane</keyword>